<dbReference type="AlphaFoldDB" id="A0A1J6KZX2"/>
<dbReference type="Proteomes" id="UP000187609">
    <property type="component" value="Unassembled WGS sequence"/>
</dbReference>
<evidence type="ECO:0000313" key="3">
    <source>
        <dbReference type="Proteomes" id="UP000187609"/>
    </source>
</evidence>
<evidence type="ECO:0000256" key="1">
    <source>
        <dbReference type="SAM" id="MobiDB-lite"/>
    </source>
</evidence>
<gene>
    <name evidence="2" type="ORF">A4A49_63441</name>
</gene>
<comment type="caution">
    <text evidence="2">The sequence shown here is derived from an EMBL/GenBank/DDBJ whole genome shotgun (WGS) entry which is preliminary data.</text>
</comment>
<dbReference type="Gramene" id="OIT24585">
    <property type="protein sequence ID" value="OIT24585"/>
    <property type="gene ID" value="A4A49_63441"/>
</dbReference>
<feature type="compositionally biased region" description="Basic and acidic residues" evidence="1">
    <location>
        <begin position="53"/>
        <end position="85"/>
    </location>
</feature>
<sequence length="189" mass="21287">QRDRSGHIIDNPKEKEDGKNKGKVTEGAVAVKNKFDALQVEELDQTMLRITDGKGEYKVNGKKKEQGDNQAKKVKEKEKEKEKVHITGNSSTNPKSNGIRLAGKEGIPNPIGGGIQKIEELRRAKKEAVEKIQSKEKENAPNPINYGIEEDNMKDSTLEWVHRRFGANKEEIRQLNVTLNHSCHEIPSK</sequence>
<feature type="non-terminal residue" evidence="2">
    <location>
        <position position="1"/>
    </location>
</feature>
<feature type="compositionally biased region" description="Polar residues" evidence="1">
    <location>
        <begin position="87"/>
        <end position="96"/>
    </location>
</feature>
<keyword evidence="3" id="KW-1185">Reference proteome</keyword>
<proteinExistence type="predicted"/>
<feature type="region of interest" description="Disordered" evidence="1">
    <location>
        <begin position="1"/>
        <end position="24"/>
    </location>
</feature>
<dbReference type="EMBL" id="MJEQ01003151">
    <property type="protein sequence ID" value="OIT24585.1"/>
    <property type="molecule type" value="Genomic_DNA"/>
</dbReference>
<organism evidence="2 3">
    <name type="scientific">Nicotiana attenuata</name>
    <name type="common">Coyote tobacco</name>
    <dbReference type="NCBI Taxonomy" id="49451"/>
    <lineage>
        <taxon>Eukaryota</taxon>
        <taxon>Viridiplantae</taxon>
        <taxon>Streptophyta</taxon>
        <taxon>Embryophyta</taxon>
        <taxon>Tracheophyta</taxon>
        <taxon>Spermatophyta</taxon>
        <taxon>Magnoliopsida</taxon>
        <taxon>eudicotyledons</taxon>
        <taxon>Gunneridae</taxon>
        <taxon>Pentapetalae</taxon>
        <taxon>asterids</taxon>
        <taxon>lamiids</taxon>
        <taxon>Solanales</taxon>
        <taxon>Solanaceae</taxon>
        <taxon>Nicotianoideae</taxon>
        <taxon>Nicotianeae</taxon>
        <taxon>Nicotiana</taxon>
    </lineage>
</organism>
<accession>A0A1J6KZX2</accession>
<reference evidence="2" key="1">
    <citation type="submission" date="2016-11" db="EMBL/GenBank/DDBJ databases">
        <title>The genome of Nicotiana attenuata.</title>
        <authorList>
            <person name="Xu S."/>
            <person name="Brockmoeller T."/>
            <person name="Gaquerel E."/>
            <person name="Navarro A."/>
            <person name="Kuhl H."/>
            <person name="Gase K."/>
            <person name="Ling Z."/>
            <person name="Zhou W."/>
            <person name="Kreitzer C."/>
            <person name="Stanke M."/>
            <person name="Tang H."/>
            <person name="Lyons E."/>
            <person name="Pandey P."/>
            <person name="Pandey S.P."/>
            <person name="Timmermann B."/>
            <person name="Baldwin I.T."/>
        </authorList>
    </citation>
    <scope>NUCLEOTIDE SEQUENCE [LARGE SCALE GENOMIC DNA]</scope>
    <source>
        <strain evidence="2">UT</strain>
    </source>
</reference>
<name>A0A1J6KZX2_NICAT</name>
<feature type="region of interest" description="Disordered" evidence="1">
    <location>
        <begin position="53"/>
        <end position="114"/>
    </location>
</feature>
<feature type="region of interest" description="Disordered" evidence="1">
    <location>
        <begin position="131"/>
        <end position="150"/>
    </location>
</feature>
<protein>
    <submittedName>
        <fullName evidence="2">Uncharacterized protein</fullName>
    </submittedName>
</protein>
<evidence type="ECO:0000313" key="2">
    <source>
        <dbReference type="EMBL" id="OIT24585.1"/>
    </source>
</evidence>
<feature type="non-terminal residue" evidence="2">
    <location>
        <position position="189"/>
    </location>
</feature>